<reference evidence="2 3" key="1">
    <citation type="journal article" date="2020" name="bioRxiv">
        <title>Sequence and annotation of 42 cannabis genomes reveals extensive copy number variation in cannabinoid synthesis and pathogen resistance genes.</title>
        <authorList>
            <person name="Mckernan K.J."/>
            <person name="Helbert Y."/>
            <person name="Kane L.T."/>
            <person name="Ebling H."/>
            <person name="Zhang L."/>
            <person name="Liu B."/>
            <person name="Eaton Z."/>
            <person name="Mclaughlin S."/>
            <person name="Kingan S."/>
            <person name="Baybayan P."/>
            <person name="Concepcion G."/>
            <person name="Jordan M."/>
            <person name="Riva A."/>
            <person name="Barbazuk W."/>
            <person name="Harkins T."/>
        </authorList>
    </citation>
    <scope>NUCLEOTIDE SEQUENCE [LARGE SCALE GENOMIC DNA]</scope>
    <source>
        <strain evidence="3">cv. Jamaican Lion 4</strain>
        <tissue evidence="2">Leaf</tissue>
    </source>
</reference>
<evidence type="ECO:0000313" key="2">
    <source>
        <dbReference type="EMBL" id="KAF4370144.1"/>
    </source>
</evidence>
<evidence type="ECO:0000259" key="1">
    <source>
        <dbReference type="Pfam" id="PF07059"/>
    </source>
</evidence>
<dbReference type="AlphaFoldDB" id="A0A7J6FHF6"/>
<organism evidence="2 3">
    <name type="scientific">Cannabis sativa</name>
    <name type="common">Hemp</name>
    <name type="synonym">Marijuana</name>
    <dbReference type="NCBI Taxonomy" id="3483"/>
    <lineage>
        <taxon>Eukaryota</taxon>
        <taxon>Viridiplantae</taxon>
        <taxon>Streptophyta</taxon>
        <taxon>Embryophyta</taxon>
        <taxon>Tracheophyta</taxon>
        <taxon>Spermatophyta</taxon>
        <taxon>Magnoliopsida</taxon>
        <taxon>eudicotyledons</taxon>
        <taxon>Gunneridae</taxon>
        <taxon>Pentapetalae</taxon>
        <taxon>rosids</taxon>
        <taxon>fabids</taxon>
        <taxon>Rosales</taxon>
        <taxon>Cannabaceae</taxon>
        <taxon>Cannabis</taxon>
    </lineage>
</organism>
<protein>
    <recommendedName>
        <fullName evidence="1">Protein ENHANCED DISEASE RESISTANCE 2 C-terminal domain-containing protein</fullName>
    </recommendedName>
</protein>
<dbReference type="EMBL" id="JAATIP010000119">
    <property type="protein sequence ID" value="KAF4370144.1"/>
    <property type="molecule type" value="Genomic_DNA"/>
</dbReference>
<sequence>MDGFDRHTSILSSMDGFDRPVLMELKLGSATSKGEDDLKRVLLGFKGSCRREGGRHESYSVECRSDDLGRRRKILTGLAWLVESESCGSYREGKIVGAVFYFATDDPISPGSLLYRFVNGDDAFRNQLFKIVNRIVKGLWIMKKMVGELQRLFIRGTNYLEIDVDIGSSAIASAILHLVLGGSCGSDGGRKGS</sequence>
<comment type="caution">
    <text evidence="2">The sequence shown here is derived from an EMBL/GenBank/DDBJ whole genome shotgun (WGS) entry which is preliminary data.</text>
</comment>
<dbReference type="InterPro" id="IPR009769">
    <property type="entry name" value="EDR2_C"/>
</dbReference>
<name>A0A7J6FHF6_CANSA</name>
<evidence type="ECO:0000313" key="3">
    <source>
        <dbReference type="Proteomes" id="UP000525078"/>
    </source>
</evidence>
<dbReference type="PANTHER" id="PTHR12136:SF91">
    <property type="entry name" value="PROTEIN ENHANCED DISEASE RESISTANCE 2-LIKE"/>
    <property type="match status" value="1"/>
</dbReference>
<accession>A0A7J6FHF6</accession>
<dbReference type="Proteomes" id="UP000525078">
    <property type="component" value="Unassembled WGS sequence"/>
</dbReference>
<feature type="domain" description="Protein ENHANCED DISEASE RESISTANCE 2 C-terminal" evidence="1">
    <location>
        <begin position="96"/>
        <end position="181"/>
    </location>
</feature>
<dbReference type="InterPro" id="IPR045096">
    <property type="entry name" value="EDR2-like"/>
</dbReference>
<proteinExistence type="predicted"/>
<dbReference type="Pfam" id="PF07059">
    <property type="entry name" value="EDR2_C"/>
    <property type="match status" value="1"/>
</dbReference>
<gene>
    <name evidence="2" type="ORF">F8388_007285</name>
</gene>
<dbReference type="PANTHER" id="PTHR12136">
    <property type="entry name" value="ENHANCED DISEASE RESISTANCE-RELATED"/>
    <property type="match status" value="1"/>
</dbReference>